<dbReference type="EMBL" id="JAZHXI010000019">
    <property type="protein sequence ID" value="KAL2061165.1"/>
    <property type="molecule type" value="Genomic_DNA"/>
</dbReference>
<evidence type="ECO:0000313" key="9">
    <source>
        <dbReference type="EMBL" id="KAL2061165.1"/>
    </source>
</evidence>
<name>A0ABR4BU43_9HELO</name>
<feature type="region of interest" description="Disordered" evidence="8">
    <location>
        <begin position="575"/>
        <end position="614"/>
    </location>
</feature>
<feature type="compositionally biased region" description="Acidic residues" evidence="8">
    <location>
        <begin position="491"/>
        <end position="500"/>
    </location>
</feature>
<keyword evidence="6 7" id="KW-0411">Iron-sulfur</keyword>
<feature type="compositionally biased region" description="Basic and acidic residues" evidence="8">
    <location>
        <begin position="466"/>
        <end position="490"/>
    </location>
</feature>
<feature type="region of interest" description="Disordered" evidence="8">
    <location>
        <begin position="465"/>
        <end position="561"/>
    </location>
</feature>
<comment type="pathway">
    <text evidence="2 7">Protein modification; peptidyl-diphthamide biosynthesis.</text>
</comment>
<dbReference type="NCBIfam" id="TIGR00272">
    <property type="entry name" value="DPH2"/>
    <property type="match status" value="1"/>
</dbReference>
<evidence type="ECO:0000256" key="3">
    <source>
        <dbReference type="ARBA" id="ARBA00006179"/>
    </source>
</evidence>
<feature type="region of interest" description="Disordered" evidence="8">
    <location>
        <begin position="1"/>
        <end position="26"/>
    </location>
</feature>
<evidence type="ECO:0000256" key="4">
    <source>
        <dbReference type="ARBA" id="ARBA00022723"/>
    </source>
</evidence>
<dbReference type="NCBIfam" id="TIGR00322">
    <property type="entry name" value="diphth2_R"/>
    <property type="match status" value="1"/>
</dbReference>
<gene>
    <name evidence="9" type="ORF">VTL71DRAFT_7438</name>
</gene>
<dbReference type="InterPro" id="IPR042265">
    <property type="entry name" value="DPH1/DPH2_3"/>
</dbReference>
<comment type="caution">
    <text evidence="9">The sequence shown here is derived from an EMBL/GenBank/DDBJ whole genome shotgun (WGS) entry which is preliminary data.</text>
</comment>
<evidence type="ECO:0000256" key="7">
    <source>
        <dbReference type="RuleBase" id="RU364133"/>
    </source>
</evidence>
<dbReference type="SFLD" id="SFLDG01121">
    <property type="entry name" value="Diphthamide_biosynthesis"/>
    <property type="match status" value="1"/>
</dbReference>
<comment type="similarity">
    <text evidence="3 7">Belongs to the DPH1/DPH2 family. DPH2 subfamily.</text>
</comment>
<dbReference type="PANTHER" id="PTHR10762:SF2">
    <property type="entry name" value="2-(3-AMINO-3-CARBOXYPROPYL)HISTIDINE SYNTHASE SUBUNIT 2"/>
    <property type="match status" value="1"/>
</dbReference>
<evidence type="ECO:0000256" key="5">
    <source>
        <dbReference type="ARBA" id="ARBA00023004"/>
    </source>
</evidence>
<sequence length="614" mass="66936">MALAPTQAPVLSTPESHIFEDPTPASFSTSTFAQTYTDDEFREVFEIERAVREVRRGGYKRVALQFPDGMLGLAGRVVGELEEGCRKWVKEDPKRNEDGNRGAAEIQGDSSRIEELEKNFNELSTRPTDSKAEAEIPNGHIPSTTTRSVGKASEQNQRIRFYILADTSYGSCCVDEIAAEHVSADVVIHYGRSCLSPTTRLPVIYIYTSQPLSLPSAISSFTQKFPSLEEKVLLMADITYQIHIPKLVAALREKGYSNITAPEVVRDLASVVPNRLVEQDVKEKLSEHALWHISEPPKALLLTLASRVRDMYIYPTTSQTSNQITASETNGPTPQAILANTSLLLRRRYALLTTLSTAPILGILINTLSVSDHLSALSSLRDLISRAGKKSYTFVVGKVNAAKLANFSEIGGWVVVGCWESSLIEGGDFYKGVVTPFELGVALAGEGRGWDGSWRGDFGGLVGNDIRGEDVRDDERTEKEDVTGGDHIDINGDEDSDSESEPPVYDLRTGRYISSSRPMRTSTRQASSAPSSAVTQDPQPQSKSLTQRARGDLATINGTVSPGAEFLRTQRTWTGLGSDVVKSEDVNGNGAANVEEGRSGVARGYVVGDDGERR</sequence>
<dbReference type="Gene3D" id="3.40.50.11860">
    <property type="entry name" value="Diphthamide synthesis DPH1/DPH2 domain 3"/>
    <property type="match status" value="1"/>
</dbReference>
<feature type="compositionally biased region" description="Polar residues" evidence="8">
    <location>
        <begin position="512"/>
        <end position="547"/>
    </location>
</feature>
<comment type="cofactor">
    <cofactor evidence="1">
        <name>[4Fe-4S] cluster</name>
        <dbReference type="ChEBI" id="CHEBI:49883"/>
    </cofactor>
</comment>
<reference evidence="9 10" key="1">
    <citation type="journal article" date="2024" name="Commun. Biol.">
        <title>Comparative genomic analysis of thermophilic fungi reveals convergent evolutionary adaptations and gene losses.</title>
        <authorList>
            <person name="Steindorff A.S."/>
            <person name="Aguilar-Pontes M.V."/>
            <person name="Robinson A.J."/>
            <person name="Andreopoulos B."/>
            <person name="LaButti K."/>
            <person name="Kuo A."/>
            <person name="Mondo S."/>
            <person name="Riley R."/>
            <person name="Otillar R."/>
            <person name="Haridas S."/>
            <person name="Lipzen A."/>
            <person name="Grimwood J."/>
            <person name="Schmutz J."/>
            <person name="Clum A."/>
            <person name="Reid I.D."/>
            <person name="Moisan M.C."/>
            <person name="Butler G."/>
            <person name="Nguyen T.T.M."/>
            <person name="Dewar K."/>
            <person name="Conant G."/>
            <person name="Drula E."/>
            <person name="Henrissat B."/>
            <person name="Hansel C."/>
            <person name="Singer S."/>
            <person name="Hutchinson M.I."/>
            <person name="de Vries R.P."/>
            <person name="Natvig D.O."/>
            <person name="Powell A.J."/>
            <person name="Tsang A."/>
            <person name="Grigoriev I.V."/>
        </authorList>
    </citation>
    <scope>NUCLEOTIDE SEQUENCE [LARGE SCALE GENOMIC DNA]</scope>
    <source>
        <strain evidence="9 10">CBS 494.80</strain>
    </source>
</reference>
<dbReference type="InterPro" id="IPR042263">
    <property type="entry name" value="DPH1/DPH2_1"/>
</dbReference>
<evidence type="ECO:0000256" key="8">
    <source>
        <dbReference type="SAM" id="MobiDB-lite"/>
    </source>
</evidence>
<dbReference type="Proteomes" id="UP001595075">
    <property type="component" value="Unassembled WGS sequence"/>
</dbReference>
<organism evidence="9 10">
    <name type="scientific">Oculimacula yallundae</name>
    <dbReference type="NCBI Taxonomy" id="86028"/>
    <lineage>
        <taxon>Eukaryota</taxon>
        <taxon>Fungi</taxon>
        <taxon>Dikarya</taxon>
        <taxon>Ascomycota</taxon>
        <taxon>Pezizomycotina</taxon>
        <taxon>Leotiomycetes</taxon>
        <taxon>Helotiales</taxon>
        <taxon>Ploettnerulaceae</taxon>
        <taxon>Oculimacula</taxon>
    </lineage>
</organism>
<comment type="subcellular location">
    <subcellularLocation>
        <location evidence="7">Cytoplasm</location>
    </subcellularLocation>
</comment>
<keyword evidence="4 7" id="KW-0479">Metal-binding</keyword>
<dbReference type="InterPro" id="IPR016435">
    <property type="entry name" value="DPH1/DPH2"/>
</dbReference>
<accession>A0ABR4BU43</accession>
<proteinExistence type="inferred from homology"/>
<keyword evidence="7" id="KW-0963">Cytoplasm</keyword>
<feature type="compositionally biased region" description="Polar residues" evidence="8">
    <location>
        <begin position="141"/>
        <end position="152"/>
    </location>
</feature>
<dbReference type="Pfam" id="PF01866">
    <property type="entry name" value="Diphthamide_syn"/>
    <property type="match status" value="1"/>
</dbReference>
<dbReference type="Gene3D" id="3.40.50.11840">
    <property type="entry name" value="Diphthamide synthesis DPH1/DPH2 domain 1"/>
    <property type="match status" value="2"/>
</dbReference>
<comment type="function">
    <text evidence="7">Required for the first step of diphthamide biosynthesis, a post-translational modification of histidine which occurs in elongation factor 2. DPH1 and DPH2 transfer a 3-amino-3-carboxypropyl (ACP) group from S-adenosyl-L-methionine (SAM) to a histidine residue, the reaction is assisted by a reduction system comprising DPH3 and a NADH-dependent reductase. Facilitates the reduction of the catalytic iron-sulfur cluster found in the DPH1 subunit.</text>
</comment>
<protein>
    <recommendedName>
        <fullName evidence="7">2-(3-amino-3-carboxypropyl)histidine synthase subunit 2</fullName>
    </recommendedName>
</protein>
<dbReference type="InterPro" id="IPR010014">
    <property type="entry name" value="DHP2"/>
</dbReference>
<feature type="region of interest" description="Disordered" evidence="8">
    <location>
        <begin position="92"/>
        <end position="111"/>
    </location>
</feature>
<evidence type="ECO:0000256" key="1">
    <source>
        <dbReference type="ARBA" id="ARBA00001966"/>
    </source>
</evidence>
<evidence type="ECO:0000313" key="10">
    <source>
        <dbReference type="Proteomes" id="UP001595075"/>
    </source>
</evidence>
<dbReference type="SFLD" id="SFLDS00032">
    <property type="entry name" value="Radical_SAM_3-amino-3-carboxyp"/>
    <property type="match status" value="1"/>
</dbReference>
<keyword evidence="10" id="KW-1185">Reference proteome</keyword>
<evidence type="ECO:0000256" key="6">
    <source>
        <dbReference type="ARBA" id="ARBA00023014"/>
    </source>
</evidence>
<evidence type="ECO:0000256" key="2">
    <source>
        <dbReference type="ARBA" id="ARBA00005156"/>
    </source>
</evidence>
<dbReference type="PANTHER" id="PTHR10762">
    <property type="entry name" value="DIPHTHAMIDE BIOSYNTHESIS PROTEIN"/>
    <property type="match status" value="1"/>
</dbReference>
<keyword evidence="5 7" id="KW-0408">Iron</keyword>
<dbReference type="SFLD" id="SFLDF00408">
    <property type="entry name" value="Diphthamide_biosynthesis_famil"/>
    <property type="match status" value="1"/>
</dbReference>
<feature type="region of interest" description="Disordered" evidence="8">
    <location>
        <begin position="121"/>
        <end position="152"/>
    </location>
</feature>